<reference evidence="1" key="1">
    <citation type="submission" date="2020-05" db="EMBL/GenBank/DDBJ databases">
        <title>Large-scale comparative analyses of tick genomes elucidate their genetic diversity and vector capacities.</title>
        <authorList>
            <person name="Jia N."/>
            <person name="Wang J."/>
            <person name="Shi W."/>
            <person name="Du L."/>
            <person name="Sun Y."/>
            <person name="Zhan W."/>
            <person name="Jiang J."/>
            <person name="Wang Q."/>
            <person name="Zhang B."/>
            <person name="Ji P."/>
            <person name="Sakyi L.B."/>
            <person name="Cui X."/>
            <person name="Yuan T."/>
            <person name="Jiang B."/>
            <person name="Yang W."/>
            <person name="Lam T.T.-Y."/>
            <person name="Chang Q."/>
            <person name="Ding S."/>
            <person name="Wang X."/>
            <person name="Zhu J."/>
            <person name="Ruan X."/>
            <person name="Zhao L."/>
            <person name="Wei J."/>
            <person name="Que T."/>
            <person name="Du C."/>
            <person name="Cheng J."/>
            <person name="Dai P."/>
            <person name="Han X."/>
            <person name="Huang E."/>
            <person name="Gao Y."/>
            <person name="Liu J."/>
            <person name="Shao H."/>
            <person name="Ye R."/>
            <person name="Li L."/>
            <person name="Wei W."/>
            <person name="Wang X."/>
            <person name="Wang C."/>
            <person name="Yang T."/>
            <person name="Huo Q."/>
            <person name="Li W."/>
            <person name="Guo W."/>
            <person name="Chen H."/>
            <person name="Zhou L."/>
            <person name="Ni X."/>
            <person name="Tian J."/>
            <person name="Zhou Y."/>
            <person name="Sheng Y."/>
            <person name="Liu T."/>
            <person name="Pan Y."/>
            <person name="Xia L."/>
            <person name="Li J."/>
            <person name="Zhao F."/>
            <person name="Cao W."/>
        </authorList>
    </citation>
    <scope>NUCLEOTIDE SEQUENCE</scope>
    <source>
        <strain evidence="1">Dsil-2018</strain>
    </source>
</reference>
<comment type="caution">
    <text evidence="1">The sequence shown here is derived from an EMBL/GenBank/DDBJ whole genome shotgun (WGS) entry which is preliminary data.</text>
</comment>
<protein>
    <submittedName>
        <fullName evidence="1">Uncharacterized protein</fullName>
    </submittedName>
</protein>
<dbReference type="Proteomes" id="UP000821865">
    <property type="component" value="Chromosome 3"/>
</dbReference>
<name>A0ACB8D807_DERSI</name>
<sequence>MLPRPSKGRIGRDASVAEFALRTTLVLFLIGAPGTRAQSASTDTSSGGDSTTMSPIQATSLQQVDEIDYAELLREVVDYGFSKLPPSLLRNFIQAGLQPQCSIALIRTLKGILDFEPWALRLFDASGKFPTGMFQGSHMDAGAFDECLETVVHHGHRDVVSRGQYCNLLIYAQNGTAMRDTVELLSKYLHPKLQYFKDYYSIEDVPFVRLGICFTDECNRNDLQALVNIVKPPLVRLEVSNCVTAEPEPWDKIQTAIVLFLGVLLVIVLISTLVDELWNTKPKQEKENGTLLEFVSAFSVTANTRHLLKVPENIHCDGYDLQFMHGMRFFCCIHIVLGLFFTNLSDIWARVLNLFITSDHWPHMIATAMFNSVDTFFFIRQVAIFVSENGAHGNERSCGPVADLDCVADPARNSIVTAPPPPSPLVHVWYLSADFQLFLISLLVASIFKSWRPLAVRTFILLSGICCAIGTWVVASSDVLPFLVFPGPLVNVVINTFDEYYVRPYYHAVCYFSGCITFLIMEGFKQKNITKGMQIAGWCLSVSCGLASVFAKLPWYRSANPTTQGVTLIAAFFDRIFWSVFLIWITLACSSGRGGLVGRFLSWNGFVPLSKLTFGVYLIHLPFVQLMLHASRERIFWSHFNVITLWFATLVWCFLLAYVVFLACEAPSTTLCRLIFGWPIGEPQTKKDAIEEKIRESRITSCL</sequence>
<evidence type="ECO:0000313" key="2">
    <source>
        <dbReference type="Proteomes" id="UP000821865"/>
    </source>
</evidence>
<organism evidence="1 2">
    <name type="scientific">Dermacentor silvarum</name>
    <name type="common">Tick</name>
    <dbReference type="NCBI Taxonomy" id="543639"/>
    <lineage>
        <taxon>Eukaryota</taxon>
        <taxon>Metazoa</taxon>
        <taxon>Ecdysozoa</taxon>
        <taxon>Arthropoda</taxon>
        <taxon>Chelicerata</taxon>
        <taxon>Arachnida</taxon>
        <taxon>Acari</taxon>
        <taxon>Parasitiformes</taxon>
        <taxon>Ixodida</taxon>
        <taxon>Ixodoidea</taxon>
        <taxon>Ixodidae</taxon>
        <taxon>Rhipicephalinae</taxon>
        <taxon>Dermacentor</taxon>
    </lineage>
</organism>
<dbReference type="EMBL" id="CM023472">
    <property type="protein sequence ID" value="KAH7960481.1"/>
    <property type="molecule type" value="Genomic_DNA"/>
</dbReference>
<accession>A0ACB8D807</accession>
<proteinExistence type="predicted"/>
<gene>
    <name evidence="1" type="ORF">HPB49_020152</name>
</gene>
<evidence type="ECO:0000313" key="1">
    <source>
        <dbReference type="EMBL" id="KAH7960481.1"/>
    </source>
</evidence>
<keyword evidence="2" id="KW-1185">Reference proteome</keyword>